<keyword evidence="1" id="KW-0812">Transmembrane</keyword>
<evidence type="ECO:0000313" key="4">
    <source>
        <dbReference type="Proteomes" id="UP000054270"/>
    </source>
</evidence>
<evidence type="ECO:0000313" key="3">
    <source>
        <dbReference type="EMBL" id="KJA14982.1"/>
    </source>
</evidence>
<dbReference type="InterPro" id="IPR045340">
    <property type="entry name" value="DUF6533"/>
</dbReference>
<dbReference type="OMA" id="ATRTWAV"/>
<protein>
    <recommendedName>
        <fullName evidence="2">DUF6533 domain-containing protein</fullName>
    </recommendedName>
</protein>
<dbReference type="EMBL" id="KN817658">
    <property type="protein sequence ID" value="KJA14982.1"/>
    <property type="molecule type" value="Genomic_DNA"/>
</dbReference>
<feature type="domain" description="DUF6533" evidence="2">
    <location>
        <begin position="1"/>
        <end position="43"/>
    </location>
</feature>
<dbReference type="OrthoDB" id="3350812at2759"/>
<keyword evidence="4" id="KW-1185">Reference proteome</keyword>
<feature type="non-terminal residue" evidence="3">
    <location>
        <position position="1"/>
    </location>
</feature>
<dbReference type="AlphaFoldDB" id="A0A0D2KJZ0"/>
<name>A0A0D2KJZ0_HYPSF</name>
<sequence>VAASTLFIWDFILTLPLEIDLVWHRKWNALKIIYLIQRYLPFFDTVGLVLYHQLSVSLVDFQCRNLYIASGCSCFRIFVRHQIVILTLRAWAVWNQGTRLAIILCALFAVFFLPEFVFLAIFLRSLQFDTLSNTQFVGCLVIRGNHILTGCWAIVLVWDALVLGLMAVPGFRAYSIGGNSALLTVLFRDGMPGLFIVQIAT</sequence>
<gene>
    <name evidence="3" type="ORF">HYPSUDRAFT_149695</name>
</gene>
<feature type="transmembrane region" description="Helical" evidence="1">
    <location>
        <begin position="100"/>
        <end position="126"/>
    </location>
</feature>
<evidence type="ECO:0000256" key="1">
    <source>
        <dbReference type="SAM" id="Phobius"/>
    </source>
</evidence>
<dbReference type="Proteomes" id="UP000054270">
    <property type="component" value="Unassembled WGS sequence"/>
</dbReference>
<reference evidence="4" key="1">
    <citation type="submission" date="2014-04" db="EMBL/GenBank/DDBJ databases">
        <title>Evolutionary Origins and Diversification of the Mycorrhizal Mutualists.</title>
        <authorList>
            <consortium name="DOE Joint Genome Institute"/>
            <consortium name="Mycorrhizal Genomics Consortium"/>
            <person name="Kohler A."/>
            <person name="Kuo A."/>
            <person name="Nagy L.G."/>
            <person name="Floudas D."/>
            <person name="Copeland A."/>
            <person name="Barry K.W."/>
            <person name="Cichocki N."/>
            <person name="Veneault-Fourrey C."/>
            <person name="LaButti K."/>
            <person name="Lindquist E.A."/>
            <person name="Lipzen A."/>
            <person name="Lundell T."/>
            <person name="Morin E."/>
            <person name="Murat C."/>
            <person name="Riley R."/>
            <person name="Ohm R."/>
            <person name="Sun H."/>
            <person name="Tunlid A."/>
            <person name="Henrissat B."/>
            <person name="Grigoriev I.V."/>
            <person name="Hibbett D.S."/>
            <person name="Martin F."/>
        </authorList>
    </citation>
    <scope>NUCLEOTIDE SEQUENCE [LARGE SCALE GENOMIC DNA]</scope>
    <source>
        <strain evidence="4">FD-334 SS-4</strain>
    </source>
</reference>
<keyword evidence="1" id="KW-1133">Transmembrane helix</keyword>
<dbReference type="Pfam" id="PF20151">
    <property type="entry name" value="DUF6533"/>
    <property type="match status" value="1"/>
</dbReference>
<feature type="transmembrane region" description="Helical" evidence="1">
    <location>
        <begin position="146"/>
        <end position="168"/>
    </location>
</feature>
<proteinExistence type="predicted"/>
<evidence type="ECO:0000259" key="2">
    <source>
        <dbReference type="Pfam" id="PF20151"/>
    </source>
</evidence>
<keyword evidence="1" id="KW-0472">Membrane</keyword>
<organism evidence="3 4">
    <name type="scientific">Hypholoma sublateritium (strain FD-334 SS-4)</name>
    <dbReference type="NCBI Taxonomy" id="945553"/>
    <lineage>
        <taxon>Eukaryota</taxon>
        <taxon>Fungi</taxon>
        <taxon>Dikarya</taxon>
        <taxon>Basidiomycota</taxon>
        <taxon>Agaricomycotina</taxon>
        <taxon>Agaricomycetes</taxon>
        <taxon>Agaricomycetidae</taxon>
        <taxon>Agaricales</taxon>
        <taxon>Agaricineae</taxon>
        <taxon>Strophariaceae</taxon>
        <taxon>Hypholoma</taxon>
    </lineage>
</organism>
<accession>A0A0D2KJZ0</accession>